<dbReference type="EMBL" id="SMKZ01000056">
    <property type="protein sequence ID" value="TDE00029.1"/>
    <property type="molecule type" value="Genomic_DNA"/>
</dbReference>
<comment type="caution">
    <text evidence="3">The sequence shown here is derived from an EMBL/GenBank/DDBJ whole genome shotgun (WGS) entry which is preliminary data.</text>
</comment>
<dbReference type="InParanoid" id="A0A4R5CIF6"/>
<dbReference type="Pfam" id="PF07811">
    <property type="entry name" value="TadE"/>
    <property type="match status" value="1"/>
</dbReference>
<keyword evidence="1" id="KW-1133">Transmembrane helix</keyword>
<keyword evidence="1" id="KW-0472">Membrane</keyword>
<evidence type="ECO:0000313" key="3">
    <source>
        <dbReference type="EMBL" id="TDE00029.1"/>
    </source>
</evidence>
<feature type="transmembrane region" description="Helical" evidence="1">
    <location>
        <begin position="20"/>
        <end position="43"/>
    </location>
</feature>
<evidence type="ECO:0000256" key="1">
    <source>
        <dbReference type="SAM" id="Phobius"/>
    </source>
</evidence>
<dbReference type="OrthoDB" id="4826617at2"/>
<gene>
    <name evidence="3" type="ORF">E1269_26705</name>
</gene>
<evidence type="ECO:0000313" key="4">
    <source>
        <dbReference type="Proteomes" id="UP000294739"/>
    </source>
</evidence>
<feature type="domain" description="TadE-like" evidence="2">
    <location>
        <begin position="16"/>
        <end position="58"/>
    </location>
</feature>
<accession>A0A4R5CIF6</accession>
<name>A0A4R5CIF6_9ACTN</name>
<sequence length="141" mass="14725">MSIRRRAARAARKEVGSMAVEVVILAPILVAVMMLVVGLGRYVDRSGDVEAMARDAVRAASLQRDAGSARAAAQDIVDSTRPDGVTCQPIDLGGQFAPGGTISVEVRCQVSFDGLGFVGFPGSATMEGVSFAPIDTLRRTS</sequence>
<keyword evidence="1" id="KW-0812">Transmembrane</keyword>
<evidence type="ECO:0000259" key="2">
    <source>
        <dbReference type="Pfam" id="PF07811"/>
    </source>
</evidence>
<dbReference type="InterPro" id="IPR012495">
    <property type="entry name" value="TadE-like_dom"/>
</dbReference>
<reference evidence="3 4" key="1">
    <citation type="submission" date="2019-03" db="EMBL/GenBank/DDBJ databases">
        <title>Draft genome sequences of novel Actinobacteria.</title>
        <authorList>
            <person name="Sahin N."/>
            <person name="Ay H."/>
            <person name="Saygin H."/>
        </authorList>
    </citation>
    <scope>NUCLEOTIDE SEQUENCE [LARGE SCALE GENOMIC DNA]</scope>
    <source>
        <strain evidence="3 4">5K138</strain>
    </source>
</reference>
<proteinExistence type="predicted"/>
<keyword evidence="4" id="KW-1185">Reference proteome</keyword>
<dbReference type="Proteomes" id="UP000294739">
    <property type="component" value="Unassembled WGS sequence"/>
</dbReference>
<protein>
    <submittedName>
        <fullName evidence="3">Pilus assembly protein</fullName>
    </submittedName>
</protein>
<dbReference type="AlphaFoldDB" id="A0A4R5CIF6"/>
<organism evidence="3 4">
    <name type="scientific">Jiangella asiatica</name>
    <dbReference type="NCBI Taxonomy" id="2530372"/>
    <lineage>
        <taxon>Bacteria</taxon>
        <taxon>Bacillati</taxon>
        <taxon>Actinomycetota</taxon>
        <taxon>Actinomycetes</taxon>
        <taxon>Jiangellales</taxon>
        <taxon>Jiangellaceae</taxon>
        <taxon>Jiangella</taxon>
    </lineage>
</organism>